<dbReference type="GO" id="GO:0030674">
    <property type="term" value="F:protein-macromolecule adaptor activity"/>
    <property type="evidence" value="ECO:0007669"/>
    <property type="project" value="TreeGrafter"/>
</dbReference>
<proteinExistence type="predicted"/>
<keyword evidence="8" id="KW-1185">Reference proteome</keyword>
<dbReference type="InterPro" id="IPR057308">
    <property type="entry name" value="CHCR_PEP5_VPS11"/>
</dbReference>
<dbReference type="Pfam" id="PF23266">
    <property type="entry name" value="VPS11_N"/>
    <property type="match status" value="1"/>
</dbReference>
<dbReference type="GO" id="GO:0008270">
    <property type="term" value="F:zinc ion binding"/>
    <property type="evidence" value="ECO:0007669"/>
    <property type="project" value="UniProtKB-KW"/>
</dbReference>
<evidence type="ECO:0000256" key="3">
    <source>
        <dbReference type="ARBA" id="ARBA00022771"/>
    </source>
</evidence>
<keyword evidence="2" id="KW-0479">Metal-binding</keyword>
<evidence type="ECO:0000256" key="2">
    <source>
        <dbReference type="ARBA" id="ARBA00022723"/>
    </source>
</evidence>
<gene>
    <name evidence="7" type="ORF">QBZ16_002950</name>
</gene>
<comment type="caution">
    <text evidence="7">The sequence shown here is derived from an EMBL/GenBank/DDBJ whole genome shotgun (WGS) entry which is preliminary data.</text>
</comment>
<evidence type="ECO:0000256" key="4">
    <source>
        <dbReference type="ARBA" id="ARBA00022833"/>
    </source>
</evidence>
<keyword evidence="3" id="KW-0863">Zinc-finger</keyword>
<evidence type="ECO:0000256" key="5">
    <source>
        <dbReference type="ARBA" id="ARBA00023136"/>
    </source>
</evidence>
<comment type="subcellular location">
    <subcellularLocation>
        <location evidence="1">Endomembrane system</location>
        <topology evidence="1">Peripheral membrane protein</topology>
    </subcellularLocation>
</comment>
<dbReference type="PANTHER" id="PTHR23323:SF24">
    <property type="entry name" value="VACUOLAR PROTEIN SORTING-ASSOCIATED PROTEIN 11 HOMOLOG"/>
    <property type="match status" value="1"/>
</dbReference>
<feature type="domain" description="Vacuolar protein sorting protein 11 C-terminal" evidence="6">
    <location>
        <begin position="762"/>
        <end position="802"/>
    </location>
</feature>
<dbReference type="GO" id="GO:0048284">
    <property type="term" value="P:organelle fusion"/>
    <property type="evidence" value="ECO:0007669"/>
    <property type="project" value="TreeGrafter"/>
</dbReference>
<dbReference type="GO" id="GO:0007033">
    <property type="term" value="P:vacuole organization"/>
    <property type="evidence" value="ECO:0007669"/>
    <property type="project" value="TreeGrafter"/>
</dbReference>
<dbReference type="Pfam" id="PF23356">
    <property type="entry name" value="TPR_PEP5_VPS11"/>
    <property type="match status" value="1"/>
</dbReference>
<keyword evidence="5" id="KW-0472">Membrane</keyword>
<dbReference type="GO" id="GO:0006904">
    <property type="term" value="P:vesicle docking involved in exocytosis"/>
    <property type="evidence" value="ECO:0007669"/>
    <property type="project" value="TreeGrafter"/>
</dbReference>
<keyword evidence="4" id="KW-0862">Zinc</keyword>
<dbReference type="SUPFAM" id="SSF63829">
    <property type="entry name" value="Calcium-dependent phosphotriesterase"/>
    <property type="match status" value="1"/>
</dbReference>
<dbReference type="GO" id="GO:0005768">
    <property type="term" value="C:endosome"/>
    <property type="evidence" value="ECO:0007669"/>
    <property type="project" value="TreeGrafter"/>
</dbReference>
<dbReference type="GO" id="GO:0030897">
    <property type="term" value="C:HOPS complex"/>
    <property type="evidence" value="ECO:0007669"/>
    <property type="project" value="TreeGrafter"/>
</dbReference>
<evidence type="ECO:0000259" key="6">
    <source>
        <dbReference type="Pfam" id="PF12451"/>
    </source>
</evidence>
<evidence type="ECO:0000313" key="8">
    <source>
        <dbReference type="Proteomes" id="UP001255856"/>
    </source>
</evidence>
<reference evidence="7" key="1">
    <citation type="submission" date="2021-01" db="EMBL/GenBank/DDBJ databases">
        <authorList>
            <person name="Eckstrom K.M.E."/>
        </authorList>
    </citation>
    <scope>NUCLEOTIDE SEQUENCE</scope>
    <source>
        <strain evidence="7">UVCC 0001</strain>
    </source>
</reference>
<accession>A0AAD9MHY2</accession>
<name>A0AAD9MHY2_PROWI</name>
<protein>
    <recommendedName>
        <fullName evidence="6">Vacuolar protein sorting protein 11 C-terminal domain-containing protein</fullName>
    </recommendedName>
</protein>
<dbReference type="Pfam" id="PF12451">
    <property type="entry name" value="VPS11_C"/>
    <property type="match status" value="1"/>
</dbReference>
<dbReference type="GO" id="GO:0007032">
    <property type="term" value="P:endosome organization"/>
    <property type="evidence" value="ECO:0007669"/>
    <property type="project" value="TreeGrafter"/>
</dbReference>
<dbReference type="PANTHER" id="PTHR23323">
    <property type="entry name" value="VACUOLAR PROTEIN SORTING-ASSOCIATED PROTEIN"/>
    <property type="match status" value="1"/>
</dbReference>
<evidence type="ECO:0000313" key="7">
    <source>
        <dbReference type="EMBL" id="KAK2079259.1"/>
    </source>
</evidence>
<dbReference type="Proteomes" id="UP001255856">
    <property type="component" value="Unassembled WGS sequence"/>
</dbReference>
<dbReference type="AlphaFoldDB" id="A0AAD9MHY2"/>
<sequence length="811" mass="84835">MASFTRFKFYEVDINESLGLPDNVQCADQASSGGVALGCADGGLVLLQPDQSSKTSVPAHGGTVHALAWYEDDTIVTLGEEAGEDAALSLTLKVWSAGAIGGAVTPAPRYSVPLFSGGKHAPAPGSHVTAAGLHVSPLEWPSVHVVVAVTGGAVHIVKVDPAKGRASPVGSSPLPSESGQDAVFAGIAPTASATTLWVVTAGRTTAYRLPRCDRAVSSDRGAASAADVALSSGRLAIAGPEVVAFYDADEGQTSALAIAGASMLCGEGEKQLLASGERNLMVATAQAAPASPGPGAPRTQHSMLRVVDPGHKLLAGQATAFCVGTAAGGVLRFKPLPLAQRLAATYRTQAFDLALDLARAEGAPPAVVAEVHRRAGDALYDRRDYPGALEQYLLTMGHLEASYVIQRLLAVQRLENLVTYLERLRVAGLAGPDHTTLLLSCYLKLRDSAKLDACIDEIERAASGGLAAAPHALRAAQACGDVDTALDILTEECGQWREALEAIRRLGRRRAAAAILRHGKGLLEHLPVETTALLMELCVPASTGVPPATPDAEDAAFVARLGDYTHLYTAQPDDLRYACGTILNMGGLSREGEAQLCILLLDLFLSSARDERAQAMDLLRRGWPPGVGAVAAGGDAGLWRDALEHFAALRGAGAEARVRDFLAQVEAARALPPLAVLRALARNPDLRLGLVRDFVARQLSRDDAEQEPYVVQHRWDAVTGAALELPSVHFLCGHSFNASTLGDAGDDEPACPLCSAEQAQAQAVASSNRAWAADKDAFYKKLRASDDGFAVITEYLGKGVLNCTSVSGAEF</sequence>
<dbReference type="InterPro" id="IPR024763">
    <property type="entry name" value="VPS11_C"/>
</dbReference>
<evidence type="ECO:0000256" key="1">
    <source>
        <dbReference type="ARBA" id="ARBA00004184"/>
    </source>
</evidence>
<organism evidence="7 8">
    <name type="scientific">Prototheca wickerhamii</name>
    <dbReference type="NCBI Taxonomy" id="3111"/>
    <lineage>
        <taxon>Eukaryota</taxon>
        <taxon>Viridiplantae</taxon>
        <taxon>Chlorophyta</taxon>
        <taxon>core chlorophytes</taxon>
        <taxon>Trebouxiophyceae</taxon>
        <taxon>Chlorellales</taxon>
        <taxon>Chlorellaceae</taxon>
        <taxon>Prototheca</taxon>
    </lineage>
</organism>
<dbReference type="EMBL" id="JASFZW010000003">
    <property type="protein sequence ID" value="KAK2079259.1"/>
    <property type="molecule type" value="Genomic_DNA"/>
</dbReference>